<reference evidence="2" key="1">
    <citation type="submission" date="2021-12" db="EMBL/GenBank/DDBJ databases">
        <title>Curvularia clavata genome.</title>
        <authorList>
            <person name="Cao Y."/>
        </authorList>
    </citation>
    <scope>NUCLEOTIDE SEQUENCE</scope>
    <source>
        <strain evidence="2">Yc1106</strain>
    </source>
</reference>
<feature type="domain" description="DUF7730" evidence="1">
    <location>
        <begin position="2"/>
        <end position="197"/>
    </location>
</feature>
<gene>
    <name evidence="2" type="ORF">yc1106_07624</name>
</gene>
<evidence type="ECO:0000259" key="1">
    <source>
        <dbReference type="Pfam" id="PF24864"/>
    </source>
</evidence>
<name>A0A9Q9DVW4_CURCL</name>
<proteinExistence type="predicted"/>
<keyword evidence="3" id="KW-1185">Reference proteome</keyword>
<dbReference type="VEuPathDB" id="FungiDB:yc1106_07624"/>
<dbReference type="InterPro" id="IPR056632">
    <property type="entry name" value="DUF7730"/>
</dbReference>
<dbReference type="PANTHER" id="PTHR38790:SF4">
    <property type="entry name" value="2EXR DOMAIN-CONTAINING PROTEIN"/>
    <property type="match status" value="1"/>
</dbReference>
<dbReference type="AlphaFoldDB" id="A0A9Q9DVW4"/>
<evidence type="ECO:0000313" key="3">
    <source>
        <dbReference type="Proteomes" id="UP001056012"/>
    </source>
</evidence>
<dbReference type="Proteomes" id="UP001056012">
    <property type="component" value="Chromosome 5"/>
</dbReference>
<sequence>MAFGGRTLHIDIVQQNEAWQSRGAVCNRNLPGLLPSMQYTCISPLNEQCPECYSEGKGRDLESYNMGIMGFLLSCRQAYTEGIEFLYSTNSINIQSEALLLQLPQLIFPNRLACIKALEIVIRVHHIQQEESGLSLNIDHLKPILDHIVAHCHSLHSICISFVTQSWGSGKLNGLALPLVDDFYQTTRLRDMRVELPPGAYGAAFKSESLNDPPREAPLIRRFPRSIWRSLDDEVPVVQRRSLERYPYPPLRWPALGGEDKNIESAGYWVSIGFEETIRSPMVCF</sequence>
<dbReference type="PANTHER" id="PTHR38790">
    <property type="entry name" value="2EXR DOMAIN-CONTAINING PROTEIN-RELATED"/>
    <property type="match status" value="1"/>
</dbReference>
<evidence type="ECO:0000313" key="2">
    <source>
        <dbReference type="EMBL" id="USP80350.1"/>
    </source>
</evidence>
<accession>A0A9Q9DVW4</accession>
<dbReference type="Pfam" id="PF24864">
    <property type="entry name" value="DUF7730"/>
    <property type="match status" value="1"/>
</dbReference>
<dbReference type="EMBL" id="CP089278">
    <property type="protein sequence ID" value="USP80350.1"/>
    <property type="molecule type" value="Genomic_DNA"/>
</dbReference>
<dbReference type="OrthoDB" id="515692at2759"/>
<protein>
    <recommendedName>
        <fullName evidence="1">DUF7730 domain-containing protein</fullName>
    </recommendedName>
</protein>
<organism evidence="2 3">
    <name type="scientific">Curvularia clavata</name>
    <dbReference type="NCBI Taxonomy" id="95742"/>
    <lineage>
        <taxon>Eukaryota</taxon>
        <taxon>Fungi</taxon>
        <taxon>Dikarya</taxon>
        <taxon>Ascomycota</taxon>
        <taxon>Pezizomycotina</taxon>
        <taxon>Dothideomycetes</taxon>
        <taxon>Pleosporomycetidae</taxon>
        <taxon>Pleosporales</taxon>
        <taxon>Pleosporineae</taxon>
        <taxon>Pleosporaceae</taxon>
        <taxon>Curvularia</taxon>
    </lineage>
</organism>